<gene>
    <name evidence="1" type="ORF">CDV25_00650</name>
</gene>
<proteinExistence type="predicted"/>
<evidence type="ECO:0000313" key="2">
    <source>
        <dbReference type="Proteomes" id="UP000244890"/>
    </source>
</evidence>
<accession>A0A2U8FBM7</accession>
<reference evidence="1 2" key="1">
    <citation type="submission" date="2017-06" db="EMBL/GenBank/DDBJ databases">
        <title>Complete genome of Helicobacter apodemus.</title>
        <authorList>
            <person name="Cho S."/>
        </authorList>
    </citation>
    <scope>NUCLEOTIDE SEQUENCE [LARGE SCALE GENOMIC DNA]</scope>
    <source>
        <strain evidence="2">SNUVETPUB-15-01</strain>
    </source>
</reference>
<dbReference type="InterPro" id="IPR009100">
    <property type="entry name" value="AcylCoA_DH/oxidase_NM_dom_sf"/>
</dbReference>
<protein>
    <submittedName>
        <fullName evidence="1">Acyl-CoA dehydrogenase</fullName>
    </submittedName>
</protein>
<dbReference type="RefSeq" id="WP_108910332.1">
    <property type="nucleotide sequence ID" value="NZ_CP021886.1"/>
</dbReference>
<sequence length="354" mass="39634">MLESILKDLKGQTLEIHKGFYPKETLQKLGENGFYTHMENHYSLHTSIQTIMEISKICGNTGFCLWCHKIFIWYLKHSSHIDRSLYYKAIKGEILGGTGLSNPIKSFAKIESIKLKAQKVEGGFILNGVLPYVSNVDWGHYFGIIAAMDSTNSQDFIMGLIVCDKNRGIKLKEKLNFCALEGSSTKSVVLKDYFLEEPMILSNPASALLPKILPGFVLLQAGIGLGLINAALEMIQSQQQAKGNINTYLPFDNLQKEYKKLLNLCEFLSQTPYGSHKIPANITQLDKNFFACVLNLKTDIANLCLESAKTCMLTYGTKGYLEGSKAHKLLLESYFIAMVTPSTKHIAKLLHTLY</sequence>
<dbReference type="GO" id="GO:0003995">
    <property type="term" value="F:acyl-CoA dehydrogenase activity"/>
    <property type="evidence" value="ECO:0007669"/>
    <property type="project" value="TreeGrafter"/>
</dbReference>
<dbReference type="PANTHER" id="PTHR43884">
    <property type="entry name" value="ACYL-COA DEHYDROGENASE"/>
    <property type="match status" value="1"/>
</dbReference>
<name>A0A2U8FBM7_9HELI</name>
<dbReference type="SUPFAM" id="SSF56645">
    <property type="entry name" value="Acyl-CoA dehydrogenase NM domain-like"/>
    <property type="match status" value="1"/>
</dbReference>
<dbReference type="EMBL" id="CP021886">
    <property type="protein sequence ID" value="AWI33428.1"/>
    <property type="molecule type" value="Genomic_DNA"/>
</dbReference>
<evidence type="ECO:0000313" key="1">
    <source>
        <dbReference type="EMBL" id="AWI33428.1"/>
    </source>
</evidence>
<dbReference type="PANTHER" id="PTHR43884:SF12">
    <property type="entry name" value="ISOVALERYL-COA DEHYDROGENASE, MITOCHONDRIAL-RELATED"/>
    <property type="match status" value="1"/>
</dbReference>
<dbReference type="OrthoDB" id="2564795at2"/>
<dbReference type="Gene3D" id="2.40.110.10">
    <property type="entry name" value="Butyryl-CoA Dehydrogenase, subunit A, domain 2"/>
    <property type="match status" value="1"/>
</dbReference>
<dbReference type="KEGG" id="had:CDV25_00650"/>
<organism evidence="1 2">
    <name type="scientific">Helicobacter apodemus</name>
    <dbReference type="NCBI Taxonomy" id="135569"/>
    <lineage>
        <taxon>Bacteria</taxon>
        <taxon>Pseudomonadati</taxon>
        <taxon>Campylobacterota</taxon>
        <taxon>Epsilonproteobacteria</taxon>
        <taxon>Campylobacterales</taxon>
        <taxon>Helicobacteraceae</taxon>
        <taxon>Helicobacter</taxon>
    </lineage>
</organism>
<dbReference type="Proteomes" id="UP000244890">
    <property type="component" value="Chromosome"/>
</dbReference>
<dbReference type="AlphaFoldDB" id="A0A2U8FBM7"/>
<dbReference type="InterPro" id="IPR046373">
    <property type="entry name" value="Acyl-CoA_Oxase/DH_mid-dom_sf"/>
</dbReference>